<evidence type="ECO:0000256" key="3">
    <source>
        <dbReference type="ARBA" id="ARBA00023125"/>
    </source>
</evidence>
<proteinExistence type="inferred from homology"/>
<keyword evidence="3" id="KW-0238">DNA-binding</keyword>
<dbReference type="SUPFAM" id="SSF53850">
    <property type="entry name" value="Periplasmic binding protein-like II"/>
    <property type="match status" value="1"/>
</dbReference>
<name>A0A401X9I7_ACEPA</name>
<protein>
    <recommendedName>
        <fullName evidence="5">LysR substrate-binding domain-containing protein</fullName>
    </recommendedName>
</protein>
<keyword evidence="7" id="KW-1185">Reference proteome</keyword>
<dbReference type="Gene3D" id="3.40.190.10">
    <property type="entry name" value="Periplasmic binding protein-like II"/>
    <property type="match status" value="2"/>
</dbReference>
<evidence type="ECO:0000313" key="6">
    <source>
        <dbReference type="EMBL" id="GCD64397.1"/>
    </source>
</evidence>
<feature type="domain" description="LysR substrate-binding" evidence="5">
    <location>
        <begin position="3"/>
        <end position="192"/>
    </location>
</feature>
<reference evidence="6 7" key="1">
    <citation type="submission" date="2016-06" db="EMBL/GenBank/DDBJ databases">
        <title>Acetobacter pasteurianus NBRC 3278 whole genome sequencing project.</title>
        <authorList>
            <person name="Matsutani M."/>
            <person name="Shiwa Y."/>
            <person name="Okamoto-Kainuma A."/>
            <person name="Ishikawa M."/>
            <person name="Koizumi Y."/>
            <person name="Yoshikawa H."/>
            <person name="Yakushi T."/>
            <person name="Matsushita K."/>
        </authorList>
    </citation>
    <scope>NUCLEOTIDE SEQUENCE [LARGE SCALE GENOMIC DNA]</scope>
    <source>
        <strain evidence="6 7">NBRC 3278</strain>
    </source>
</reference>
<dbReference type="CDD" id="cd08414">
    <property type="entry name" value="PBP2_LTTR_aromatics_like"/>
    <property type="match status" value="1"/>
</dbReference>
<dbReference type="GO" id="GO:0032993">
    <property type="term" value="C:protein-DNA complex"/>
    <property type="evidence" value="ECO:0007669"/>
    <property type="project" value="TreeGrafter"/>
</dbReference>
<dbReference type="InterPro" id="IPR005119">
    <property type="entry name" value="LysR_subst-bd"/>
</dbReference>
<dbReference type="Proteomes" id="UP000287385">
    <property type="component" value="Unassembled WGS sequence"/>
</dbReference>
<dbReference type="GO" id="GO:0003677">
    <property type="term" value="F:DNA binding"/>
    <property type="evidence" value="ECO:0007669"/>
    <property type="project" value="UniProtKB-KW"/>
</dbReference>
<evidence type="ECO:0000313" key="7">
    <source>
        <dbReference type="Proteomes" id="UP000287385"/>
    </source>
</evidence>
<dbReference type="AlphaFoldDB" id="A0A401X9I7"/>
<comment type="similarity">
    <text evidence="1">Belongs to the LysR transcriptional regulatory family.</text>
</comment>
<organism evidence="6 7">
    <name type="scientific">Acetobacter pasteurianus NBRC 3278</name>
    <dbReference type="NCBI Taxonomy" id="1226660"/>
    <lineage>
        <taxon>Bacteria</taxon>
        <taxon>Pseudomonadati</taxon>
        <taxon>Pseudomonadota</taxon>
        <taxon>Alphaproteobacteria</taxon>
        <taxon>Acetobacterales</taxon>
        <taxon>Acetobacteraceae</taxon>
        <taxon>Acetobacter</taxon>
    </lineage>
</organism>
<evidence type="ECO:0000256" key="4">
    <source>
        <dbReference type="ARBA" id="ARBA00023163"/>
    </source>
</evidence>
<evidence type="ECO:0000256" key="1">
    <source>
        <dbReference type="ARBA" id="ARBA00009437"/>
    </source>
</evidence>
<comment type="caution">
    <text evidence="6">The sequence shown here is derived from an EMBL/GenBank/DDBJ whole genome shotgun (WGS) entry which is preliminary data.</text>
</comment>
<evidence type="ECO:0000259" key="5">
    <source>
        <dbReference type="Pfam" id="PF03466"/>
    </source>
</evidence>
<dbReference type="EMBL" id="BDEV01000215">
    <property type="protein sequence ID" value="GCD64397.1"/>
    <property type="molecule type" value="Genomic_DNA"/>
</dbReference>
<evidence type="ECO:0000256" key="2">
    <source>
        <dbReference type="ARBA" id="ARBA00023015"/>
    </source>
</evidence>
<dbReference type="PANTHER" id="PTHR30346:SF0">
    <property type="entry name" value="HCA OPERON TRANSCRIPTIONAL ACTIVATOR HCAR"/>
    <property type="match status" value="1"/>
</dbReference>
<dbReference type="PANTHER" id="PTHR30346">
    <property type="entry name" value="TRANSCRIPTIONAL DUAL REGULATOR HCAR-RELATED"/>
    <property type="match status" value="1"/>
</dbReference>
<keyword evidence="4" id="KW-0804">Transcription</keyword>
<dbReference type="Pfam" id="PF03466">
    <property type="entry name" value="LysR_substrate"/>
    <property type="match status" value="1"/>
</dbReference>
<sequence>MHGSIASGFLTELRHRYRFEHPAIEQVITEGPSSQIIAMIRDDRLDVAFVVNARNLPDCHSRHLWSEDFIVVVPSGHRLAVKETITWLDLVSESFLVRYGGAGPQMFAHIVRRVTERGQSPCIHRRDVGRDTLMHMVAAKEGITLTSEAATPVPFPGVVLRSIADETEKARFSAVWSPHNRSPALRHLMDIAIGMSRSEQ</sequence>
<gene>
    <name evidence="6" type="ORF">NBRC3278_3490</name>
</gene>
<dbReference type="GO" id="GO:0003700">
    <property type="term" value="F:DNA-binding transcription factor activity"/>
    <property type="evidence" value="ECO:0007669"/>
    <property type="project" value="TreeGrafter"/>
</dbReference>
<keyword evidence="2" id="KW-0805">Transcription regulation</keyword>
<accession>A0A401X9I7</accession>